<dbReference type="SUPFAM" id="SSF49265">
    <property type="entry name" value="Fibronectin type III"/>
    <property type="match status" value="1"/>
</dbReference>
<dbReference type="RefSeq" id="WP_262989106.1">
    <property type="nucleotide sequence ID" value="NZ_JAOTEN010000001.1"/>
</dbReference>
<keyword evidence="1 2" id="KW-0732">Signal</keyword>
<comment type="caution">
    <text evidence="4">The sequence shown here is derived from an EMBL/GenBank/DDBJ whole genome shotgun (WGS) entry which is preliminary data.</text>
</comment>
<dbReference type="InterPro" id="IPR003961">
    <property type="entry name" value="FN3_dom"/>
</dbReference>
<dbReference type="Pfam" id="PF23759">
    <property type="entry name" value="GBD_T9SS_assoc"/>
    <property type="match status" value="1"/>
</dbReference>
<dbReference type="Gene3D" id="2.60.120.380">
    <property type="match status" value="2"/>
</dbReference>
<dbReference type="InterPro" id="IPR056600">
    <property type="entry name" value="GBD_T9SS_assoc"/>
</dbReference>
<evidence type="ECO:0000313" key="5">
    <source>
        <dbReference type="Proteomes" id="UP001208114"/>
    </source>
</evidence>
<protein>
    <submittedName>
        <fullName evidence="4">T9SS type A sorting domain-containing protein</fullName>
    </submittedName>
</protein>
<dbReference type="Proteomes" id="UP001208114">
    <property type="component" value="Unassembled WGS sequence"/>
</dbReference>
<organism evidence="4 5">
    <name type="scientific">Chryseobacterium gilvum</name>
    <dbReference type="NCBI Taxonomy" id="2976534"/>
    <lineage>
        <taxon>Bacteria</taxon>
        <taxon>Pseudomonadati</taxon>
        <taxon>Bacteroidota</taxon>
        <taxon>Flavobacteriia</taxon>
        <taxon>Flavobacteriales</taxon>
        <taxon>Weeksellaceae</taxon>
        <taxon>Chryseobacterium group</taxon>
        <taxon>Chryseobacterium</taxon>
    </lineage>
</organism>
<accession>A0ABT2VUI9</accession>
<feature type="chain" id="PRO_5045409200" evidence="2">
    <location>
        <begin position="19"/>
        <end position="654"/>
    </location>
</feature>
<dbReference type="Gene3D" id="2.60.40.10">
    <property type="entry name" value="Immunoglobulins"/>
    <property type="match status" value="1"/>
</dbReference>
<evidence type="ECO:0000256" key="1">
    <source>
        <dbReference type="ARBA" id="ARBA00022729"/>
    </source>
</evidence>
<proteinExistence type="predicted"/>
<dbReference type="EMBL" id="JAOTEN010000001">
    <property type="protein sequence ID" value="MCU7613259.1"/>
    <property type="molecule type" value="Genomic_DNA"/>
</dbReference>
<name>A0ABT2VUI9_9FLAO</name>
<dbReference type="InterPro" id="IPR036116">
    <property type="entry name" value="FN3_sf"/>
</dbReference>
<keyword evidence="5" id="KW-1185">Reference proteome</keyword>
<dbReference type="Pfam" id="PF18962">
    <property type="entry name" value="Por_Secre_tail"/>
    <property type="match status" value="1"/>
</dbReference>
<gene>
    <name evidence="4" type="ORF">N0B16_02320</name>
</gene>
<feature type="signal peptide" evidence="2">
    <location>
        <begin position="1"/>
        <end position="18"/>
    </location>
</feature>
<evidence type="ECO:0000259" key="3">
    <source>
        <dbReference type="PROSITE" id="PS50853"/>
    </source>
</evidence>
<feature type="domain" description="Fibronectin type-III" evidence="3">
    <location>
        <begin position="204"/>
        <end position="296"/>
    </location>
</feature>
<dbReference type="PROSITE" id="PS50853">
    <property type="entry name" value="FN3"/>
    <property type="match status" value="1"/>
</dbReference>
<dbReference type="InterPro" id="IPR013783">
    <property type="entry name" value="Ig-like_fold"/>
</dbReference>
<evidence type="ECO:0000313" key="4">
    <source>
        <dbReference type="EMBL" id="MCU7613259.1"/>
    </source>
</evidence>
<reference evidence="5" key="1">
    <citation type="submission" date="2023-07" db="EMBL/GenBank/DDBJ databases">
        <title>Chryseobacterium sp. GMJ5 Genome sequencing and assembly.</title>
        <authorList>
            <person name="Jung Y."/>
        </authorList>
    </citation>
    <scope>NUCLEOTIDE SEQUENCE [LARGE SCALE GENOMIC DNA]</scope>
    <source>
        <strain evidence="5">GMJ5</strain>
    </source>
</reference>
<evidence type="ECO:0000256" key="2">
    <source>
        <dbReference type="SAM" id="SignalP"/>
    </source>
</evidence>
<dbReference type="InterPro" id="IPR026444">
    <property type="entry name" value="Secre_tail"/>
</dbReference>
<dbReference type="NCBIfam" id="TIGR04183">
    <property type="entry name" value="Por_Secre_tail"/>
    <property type="match status" value="1"/>
</dbReference>
<sequence length="654" mass="69192">MKKILLSCLMIFCMTLHAQITLGAGSTDTGTAPISTYYGYSYVQQIFTKQEINANAAGNITGLKFYLPPSSDITNSANWVVYLGTTSKTSFTSTADWVPLSQMTQVFSGNVTNNNGVVQITFPTPFPYNNVGNLVLAAEENSSGYDENSFEDIFYVYNSTPNSVIYYKSDNTNPNPASPPNGVLSNEKSEVTFLGLAPSATIACPGVISPANNSDFVSTTPNISWLAVPGATGYKVSIGTTPGGTDILNQQSVATTSFTLSQALGLNTMYYLKVTAVGTSGESQGCSNTMFKTKPAPPLNNECANAVTLTVNPDLNCGMVTAGYTLDATDSGISPNPCYGNPDDDVWYKFIATATSHKISLNSIVSVGSDENEDMYFQVFSGTCGSLVNVLCSDPSSAVISGLTIGTTYYVRVYSYDGTGSNQSFTICIGKIPPPPANDACSGALAATVFPYTYTQSDAGGSTNNAGFITGCSNDMNDGTWFKFTGNGSVFNINVSMPSGSNFDPQVGVYNGTCGALSCVSTIDDGGDGEAEALSLPTVSGTVYYVNVGQYSGSSDELEDNFTITISTGTLGTSENGMYKTNVKAYPNPFTDVLNISEAENIQSATITDMSGKLVKTIENPSSVIHLQDLKAGVYLLSLWQKDNTRQTIKIIKK</sequence>